<dbReference type="KEGG" id="zma:100274846"/>
<feature type="region of interest" description="Disordered" evidence="6">
    <location>
        <begin position="94"/>
        <end position="140"/>
    </location>
</feature>
<dbReference type="Gramene" id="Zm00001eb378960_T001">
    <property type="protein sequence ID" value="Zm00001eb378960_P001"/>
    <property type="gene ID" value="Zm00001eb378960"/>
</dbReference>
<name>B6SK63_MAIZE</name>
<dbReference type="EnsemblPlants" id="Zm00001eb378960_T002">
    <property type="protein sequence ID" value="Zm00001eb378960_P002"/>
    <property type="gene ID" value="Zm00001eb378960"/>
</dbReference>
<dbReference type="GeneID" id="100274846"/>
<dbReference type="HOGENOM" id="CLU_1838067_0_0_1"/>
<evidence type="ECO:0000256" key="2">
    <source>
        <dbReference type="ARBA" id="ARBA00023015"/>
    </source>
</evidence>
<reference evidence="8" key="4">
    <citation type="submission" date="2021-05" db="UniProtKB">
        <authorList>
            <consortium name="EnsemblPlants"/>
        </authorList>
    </citation>
    <scope>IDENTIFICATION</scope>
    <source>
        <strain evidence="8">cv. B73</strain>
    </source>
</reference>
<dbReference type="RefSeq" id="XP_035818391.1">
    <property type="nucleotide sequence ID" value="XM_035962498.1"/>
</dbReference>
<proteinExistence type="evidence at transcript level"/>
<evidence type="ECO:0000256" key="3">
    <source>
        <dbReference type="ARBA" id="ARBA00023125"/>
    </source>
</evidence>
<keyword evidence="9" id="KW-1185">Reference proteome</keyword>
<evidence type="ECO:0000313" key="9">
    <source>
        <dbReference type="Proteomes" id="UP000007305"/>
    </source>
</evidence>
<dbReference type="Proteomes" id="UP000007305">
    <property type="component" value="Chromosome 9"/>
</dbReference>
<keyword evidence="3" id="KW-0238">DNA-binding</keyword>
<dbReference type="Gramene" id="Zm00001eb378960_T002">
    <property type="protein sequence ID" value="Zm00001eb378960_P002"/>
    <property type="gene ID" value="Zm00001eb378960"/>
</dbReference>
<dbReference type="EnsemblPlants" id="Zm00001eb378960_T001">
    <property type="protein sequence ID" value="Zm00001eb378960_P001"/>
    <property type="gene ID" value="Zm00001eb378960"/>
</dbReference>
<protein>
    <recommendedName>
        <fullName evidence="10">MBD domain-containing protein</fullName>
    </recommendedName>
</protein>
<dbReference type="RefSeq" id="XP_035818393.1">
    <property type="nucleotide sequence ID" value="XM_035962500.1"/>
</dbReference>
<gene>
    <name evidence="8" type="primary">LOC100274846</name>
</gene>
<evidence type="ECO:0000256" key="1">
    <source>
        <dbReference type="ARBA" id="ARBA00004123"/>
    </source>
</evidence>
<dbReference type="InterPro" id="IPR016177">
    <property type="entry name" value="DNA-bd_dom_sf"/>
</dbReference>
<evidence type="ECO:0000313" key="7">
    <source>
        <dbReference type="EMBL" id="ACG25246.1"/>
    </source>
</evidence>
<dbReference type="Gene3D" id="3.30.890.10">
    <property type="entry name" value="Methyl-cpg-binding Protein 2, Chain A"/>
    <property type="match status" value="1"/>
</dbReference>
<evidence type="ECO:0000256" key="6">
    <source>
        <dbReference type="SAM" id="MobiDB-lite"/>
    </source>
</evidence>
<dbReference type="EMBL" id="EU953128">
    <property type="protein sequence ID" value="ACG25246.1"/>
    <property type="molecule type" value="mRNA"/>
</dbReference>
<keyword evidence="2" id="KW-0805">Transcription regulation</keyword>
<dbReference type="GO" id="GO:0003677">
    <property type="term" value="F:DNA binding"/>
    <property type="evidence" value="ECO:0007669"/>
    <property type="project" value="UniProtKB-KW"/>
</dbReference>
<feature type="region of interest" description="Disordered" evidence="6">
    <location>
        <begin position="1"/>
        <end position="20"/>
    </location>
</feature>
<dbReference type="OrthoDB" id="10475215at2759"/>
<dbReference type="AlphaFoldDB" id="B6SK63"/>
<dbReference type="RefSeq" id="XP_035818392.1">
    <property type="nucleotide sequence ID" value="XM_035962499.1"/>
</dbReference>
<keyword evidence="4" id="KW-0804">Transcription</keyword>
<sequence>MSTTTAKGKGEPQNANDAPLDVQPLTIAYPGEPVVCTPRPIVSHPAYNGGWKVLRHIRPNGRSDFTFIHQTHGKFRSKKQVLNHLNCLLRGKGKDSADEAKQGCGANQQAQGMGGAPSSASLLLAEGKPPTVTMMNQPAE</sequence>
<keyword evidence="5" id="KW-0539">Nucleus</keyword>
<reference evidence="9" key="2">
    <citation type="journal article" date="2009" name="Science">
        <title>The B73 maize genome: complexity, diversity, and dynamics.</title>
        <authorList>
            <person name="Schnable P.S."/>
            <person name="Ware D."/>
            <person name="Fulton R.S."/>
            <person name="Stein J.C."/>
            <person name="Wei F."/>
            <person name="Pasternak S."/>
            <person name="Liang C."/>
            <person name="Zhang J."/>
            <person name="Fulton L."/>
            <person name="Graves T.A."/>
            <person name="Minx P."/>
            <person name="Reily A.D."/>
            <person name="Courtney L."/>
            <person name="Kruchowski S.S."/>
            <person name="Tomlinson C."/>
            <person name="Strong C."/>
            <person name="Delehaunty K."/>
            <person name="Fronick C."/>
            <person name="Courtney B."/>
            <person name="Rock S.M."/>
            <person name="Belter E."/>
            <person name="Du F."/>
            <person name="Kim K."/>
            <person name="Abbott R.M."/>
            <person name="Cotton M."/>
            <person name="Levy A."/>
            <person name="Marchetto P."/>
            <person name="Ochoa K."/>
            <person name="Jackson S.M."/>
            <person name="Gillam B."/>
            <person name="Chen W."/>
            <person name="Yan L."/>
            <person name="Higginbotham J."/>
            <person name="Cardenas M."/>
            <person name="Waligorski J."/>
            <person name="Applebaum E."/>
            <person name="Phelps L."/>
            <person name="Falcone J."/>
            <person name="Kanchi K."/>
            <person name="Thane T."/>
            <person name="Scimone A."/>
            <person name="Thane N."/>
            <person name="Henke J."/>
            <person name="Wang T."/>
            <person name="Ruppert J."/>
            <person name="Shah N."/>
            <person name="Rotter K."/>
            <person name="Hodges J."/>
            <person name="Ingenthron E."/>
            <person name="Cordes M."/>
            <person name="Kohlberg S."/>
            <person name="Sgro J."/>
            <person name="Delgado B."/>
            <person name="Mead K."/>
            <person name="Chinwalla A."/>
            <person name="Leonard S."/>
            <person name="Crouse K."/>
            <person name="Collura K."/>
            <person name="Kudrna D."/>
            <person name="Currie J."/>
            <person name="He R."/>
            <person name="Angelova A."/>
            <person name="Rajasekar S."/>
            <person name="Mueller T."/>
            <person name="Lomeli R."/>
            <person name="Scara G."/>
            <person name="Ko A."/>
            <person name="Delaney K."/>
            <person name="Wissotski M."/>
            <person name="Lopez G."/>
            <person name="Campos D."/>
            <person name="Braidotti M."/>
            <person name="Ashley E."/>
            <person name="Golser W."/>
            <person name="Kim H."/>
            <person name="Lee S."/>
            <person name="Lin J."/>
            <person name="Dujmic Z."/>
            <person name="Kim W."/>
            <person name="Talag J."/>
            <person name="Zuccolo A."/>
            <person name="Fan C."/>
            <person name="Sebastian A."/>
            <person name="Kramer M."/>
            <person name="Spiegel L."/>
            <person name="Nascimento L."/>
            <person name="Zutavern T."/>
            <person name="Miller B."/>
            <person name="Ambroise C."/>
            <person name="Muller S."/>
            <person name="Spooner W."/>
            <person name="Narechania A."/>
            <person name="Ren L."/>
            <person name="Wei S."/>
            <person name="Kumari S."/>
            <person name="Faga B."/>
            <person name="Levy M.J."/>
            <person name="McMahan L."/>
            <person name="Van Buren P."/>
            <person name="Vaughn M.W."/>
            <person name="Ying K."/>
            <person name="Yeh C.-T."/>
            <person name="Emrich S.J."/>
            <person name="Jia Y."/>
            <person name="Kalyanaraman A."/>
            <person name="Hsia A.-P."/>
            <person name="Barbazuk W.B."/>
            <person name="Baucom R.S."/>
            <person name="Brutnell T.P."/>
            <person name="Carpita N.C."/>
            <person name="Chaparro C."/>
            <person name="Chia J.-M."/>
            <person name="Deragon J.-M."/>
            <person name="Estill J.C."/>
            <person name="Fu Y."/>
            <person name="Jeddeloh J.A."/>
            <person name="Han Y."/>
            <person name="Lee H."/>
            <person name="Li P."/>
            <person name="Lisch D.R."/>
            <person name="Liu S."/>
            <person name="Liu Z."/>
            <person name="Nagel D.H."/>
            <person name="McCann M.C."/>
            <person name="SanMiguel P."/>
            <person name="Myers A.M."/>
            <person name="Nettleton D."/>
            <person name="Nguyen J."/>
            <person name="Penning B.W."/>
            <person name="Ponnala L."/>
            <person name="Schneider K.L."/>
            <person name="Schwartz D.C."/>
            <person name="Sharma A."/>
            <person name="Soderlund C."/>
            <person name="Springer N.M."/>
            <person name="Sun Q."/>
            <person name="Wang H."/>
            <person name="Waterman M."/>
            <person name="Westerman R."/>
            <person name="Wolfgruber T.K."/>
            <person name="Yang L."/>
            <person name="Yu Y."/>
            <person name="Zhang L."/>
            <person name="Zhou S."/>
            <person name="Zhu Q."/>
            <person name="Bennetzen J.L."/>
            <person name="Dawe R.K."/>
            <person name="Jiang J."/>
            <person name="Jiang N."/>
            <person name="Presting G.G."/>
            <person name="Wessler S.R."/>
            <person name="Aluru S."/>
            <person name="Martienssen R.A."/>
            <person name="Clifton S.W."/>
            <person name="McCombie W.R."/>
            <person name="Wing R.A."/>
            <person name="Wilson R.K."/>
        </authorList>
    </citation>
    <scope>NUCLEOTIDE SEQUENCE [LARGE SCALE GENOMIC DNA]</scope>
    <source>
        <strain evidence="9">cv. B73</strain>
    </source>
</reference>
<evidence type="ECO:0000256" key="5">
    <source>
        <dbReference type="ARBA" id="ARBA00023242"/>
    </source>
</evidence>
<dbReference type="SUPFAM" id="SSF54171">
    <property type="entry name" value="DNA-binding domain"/>
    <property type="match status" value="1"/>
</dbReference>
<accession>B6SK63</accession>
<dbReference type="GO" id="GO:0005634">
    <property type="term" value="C:nucleus"/>
    <property type="evidence" value="ECO:0007669"/>
    <property type="project" value="UniProtKB-SubCell"/>
</dbReference>
<evidence type="ECO:0000313" key="8">
    <source>
        <dbReference type="EnsemblPlants" id="Zm00001eb378960_P001"/>
    </source>
</evidence>
<feature type="compositionally biased region" description="Low complexity" evidence="6">
    <location>
        <begin position="102"/>
        <end position="111"/>
    </location>
</feature>
<evidence type="ECO:0000256" key="4">
    <source>
        <dbReference type="ARBA" id="ARBA00023163"/>
    </source>
</evidence>
<evidence type="ECO:0008006" key="10">
    <source>
        <dbReference type="Google" id="ProtNLM"/>
    </source>
</evidence>
<comment type="subcellular location">
    <subcellularLocation>
        <location evidence="1">Nucleus</location>
    </subcellularLocation>
</comment>
<reference evidence="8" key="3">
    <citation type="submission" date="2019-07" db="EMBL/GenBank/DDBJ databases">
        <authorList>
            <person name="Seetharam A."/>
            <person name="Woodhouse M."/>
            <person name="Cannon E."/>
        </authorList>
    </citation>
    <scope>NUCLEOTIDE SEQUENCE [LARGE SCALE GENOMIC DNA]</scope>
    <source>
        <strain evidence="8">cv. B73</strain>
    </source>
</reference>
<reference evidence="7" key="1">
    <citation type="journal article" date="2009" name="Plant Mol. Biol.">
        <title>Insights into corn genes derived from large-scale cDNA sequencing.</title>
        <authorList>
            <person name="Alexandrov N.N."/>
            <person name="Brover V.V."/>
            <person name="Freidin S."/>
            <person name="Troukhan M.E."/>
            <person name="Tatarinova T.V."/>
            <person name="Zhang H."/>
            <person name="Swaller T.J."/>
            <person name="Lu Y.P."/>
            <person name="Bouck J."/>
            <person name="Flavell R.B."/>
            <person name="Feldmann K.A."/>
        </authorList>
    </citation>
    <scope>NUCLEOTIDE SEQUENCE</scope>
</reference>
<organism evidence="7">
    <name type="scientific">Zea mays</name>
    <name type="common">Maize</name>
    <dbReference type="NCBI Taxonomy" id="4577"/>
    <lineage>
        <taxon>Eukaryota</taxon>
        <taxon>Viridiplantae</taxon>
        <taxon>Streptophyta</taxon>
        <taxon>Embryophyta</taxon>
        <taxon>Tracheophyta</taxon>
        <taxon>Spermatophyta</taxon>
        <taxon>Magnoliopsida</taxon>
        <taxon>Liliopsida</taxon>
        <taxon>Poales</taxon>
        <taxon>Poaceae</taxon>
        <taxon>PACMAD clade</taxon>
        <taxon>Panicoideae</taxon>
        <taxon>Andropogonodae</taxon>
        <taxon>Andropogoneae</taxon>
        <taxon>Tripsacinae</taxon>
        <taxon>Zea</taxon>
    </lineage>
</organism>